<protein>
    <submittedName>
        <fullName evidence="1">Uncharacterized protein</fullName>
    </submittedName>
</protein>
<gene>
    <name evidence="1" type="ORF">QR680_004656</name>
</gene>
<reference evidence="1" key="1">
    <citation type="submission" date="2023-06" db="EMBL/GenBank/DDBJ databases">
        <title>Genomic analysis of the entomopathogenic nematode Steinernema hermaphroditum.</title>
        <authorList>
            <person name="Schwarz E.M."/>
            <person name="Heppert J.K."/>
            <person name="Baniya A."/>
            <person name="Schwartz H.T."/>
            <person name="Tan C.-H."/>
            <person name="Antoshechkin I."/>
            <person name="Sternberg P.W."/>
            <person name="Goodrich-Blair H."/>
            <person name="Dillman A.R."/>
        </authorList>
    </citation>
    <scope>NUCLEOTIDE SEQUENCE</scope>
    <source>
        <strain evidence="1">PS9179</strain>
        <tissue evidence="1">Whole animal</tissue>
    </source>
</reference>
<dbReference type="Gene3D" id="3.30.1120.30">
    <property type="entry name" value="POLO box domain"/>
    <property type="match status" value="2"/>
</dbReference>
<evidence type="ECO:0000313" key="2">
    <source>
        <dbReference type="Proteomes" id="UP001175271"/>
    </source>
</evidence>
<dbReference type="SUPFAM" id="SSF82615">
    <property type="entry name" value="Polo-box domain"/>
    <property type="match status" value="2"/>
</dbReference>
<dbReference type="InterPro" id="IPR036947">
    <property type="entry name" value="POLO_box_dom_sf"/>
</dbReference>
<proteinExistence type="predicted"/>
<accession>A0AA39LU11</accession>
<keyword evidence="2" id="KW-1185">Reference proteome</keyword>
<dbReference type="Proteomes" id="UP001175271">
    <property type="component" value="Unassembled WGS sequence"/>
</dbReference>
<comment type="caution">
    <text evidence="1">The sequence shown here is derived from an EMBL/GenBank/DDBJ whole genome shotgun (WGS) entry which is preliminary data.</text>
</comment>
<organism evidence="1 2">
    <name type="scientific">Steinernema hermaphroditum</name>
    <dbReference type="NCBI Taxonomy" id="289476"/>
    <lineage>
        <taxon>Eukaryota</taxon>
        <taxon>Metazoa</taxon>
        <taxon>Ecdysozoa</taxon>
        <taxon>Nematoda</taxon>
        <taxon>Chromadorea</taxon>
        <taxon>Rhabditida</taxon>
        <taxon>Tylenchina</taxon>
        <taxon>Panagrolaimomorpha</taxon>
        <taxon>Strongyloidoidea</taxon>
        <taxon>Steinernematidae</taxon>
        <taxon>Steinernema</taxon>
    </lineage>
</organism>
<dbReference type="AlphaFoldDB" id="A0AA39LU11"/>
<sequence>MHINTSPQLQYADQNDKEQFYVAQHFPEQLKKKVTLLKYFRSYMQENLLKAGQQASKAGAELERLPVVRDWKRTRSAIGLHLTNGTLQVNFFESVLICGLLELQTLAFTFFPRIGLTGEPALYVNILQNSISIVNATAHSLVFLFYSSNMADAEWQRAIARLKKIWKELDTHYRITKRNPAMWGNLMFFMSTVQTVSKEYVELMTIHDLTVGNNMYIKTVNEEKSVATKKQMEN</sequence>
<evidence type="ECO:0000313" key="1">
    <source>
        <dbReference type="EMBL" id="KAK0409622.1"/>
    </source>
</evidence>
<dbReference type="EMBL" id="JAUCMV010000003">
    <property type="protein sequence ID" value="KAK0409622.1"/>
    <property type="molecule type" value="Genomic_DNA"/>
</dbReference>
<name>A0AA39LU11_9BILA</name>